<evidence type="ECO:0000256" key="5">
    <source>
        <dbReference type="ARBA" id="ARBA00022989"/>
    </source>
</evidence>
<feature type="domain" description="ABC transmembrane type-1" evidence="8">
    <location>
        <begin position="75"/>
        <end position="290"/>
    </location>
</feature>
<accession>A0ABQ1EBD1</accession>
<dbReference type="PROSITE" id="PS50928">
    <property type="entry name" value="ABC_TM1"/>
    <property type="match status" value="1"/>
</dbReference>
<dbReference type="PANTHER" id="PTHR43227:SF11">
    <property type="entry name" value="BLL4140 PROTEIN"/>
    <property type="match status" value="1"/>
</dbReference>
<gene>
    <name evidence="9" type="ORF">CSC2_26310</name>
</gene>
<keyword evidence="5 7" id="KW-1133">Transmembrane helix</keyword>
<dbReference type="SUPFAM" id="SSF161098">
    <property type="entry name" value="MetI-like"/>
    <property type="match status" value="1"/>
</dbReference>
<keyword evidence="10" id="KW-1185">Reference proteome</keyword>
<dbReference type="InterPro" id="IPR050809">
    <property type="entry name" value="UgpAE/MalFG_permease"/>
</dbReference>
<evidence type="ECO:0000313" key="9">
    <source>
        <dbReference type="EMBL" id="GFZ32105.1"/>
    </source>
</evidence>
<evidence type="ECO:0000256" key="3">
    <source>
        <dbReference type="ARBA" id="ARBA00022475"/>
    </source>
</evidence>
<feature type="transmembrane region" description="Helical" evidence="7">
    <location>
        <begin position="166"/>
        <end position="188"/>
    </location>
</feature>
<dbReference type="EMBL" id="BMBA01000002">
    <property type="protein sequence ID" value="GFZ32105.1"/>
    <property type="molecule type" value="Genomic_DNA"/>
</dbReference>
<feature type="transmembrane region" description="Helical" evidence="7">
    <location>
        <begin position="269"/>
        <end position="290"/>
    </location>
</feature>
<name>A0ABQ1EBD1_9CLOT</name>
<comment type="similarity">
    <text evidence="7">Belongs to the binding-protein-dependent transport system permease family.</text>
</comment>
<dbReference type="Pfam" id="PF00528">
    <property type="entry name" value="BPD_transp_1"/>
    <property type="match status" value="1"/>
</dbReference>
<protein>
    <submittedName>
        <fullName evidence="9">Sugar ABC transporter permease</fullName>
    </submittedName>
</protein>
<feature type="transmembrane region" description="Helical" evidence="7">
    <location>
        <begin position="83"/>
        <end position="103"/>
    </location>
</feature>
<evidence type="ECO:0000256" key="4">
    <source>
        <dbReference type="ARBA" id="ARBA00022692"/>
    </source>
</evidence>
<dbReference type="Proteomes" id="UP000663802">
    <property type="component" value="Unassembled WGS sequence"/>
</dbReference>
<keyword evidence="4 7" id="KW-0812">Transmembrane</keyword>
<dbReference type="PANTHER" id="PTHR43227">
    <property type="entry name" value="BLL4140 PROTEIN"/>
    <property type="match status" value="1"/>
</dbReference>
<evidence type="ECO:0000256" key="7">
    <source>
        <dbReference type="RuleBase" id="RU363032"/>
    </source>
</evidence>
<dbReference type="CDD" id="cd06261">
    <property type="entry name" value="TM_PBP2"/>
    <property type="match status" value="1"/>
</dbReference>
<evidence type="ECO:0000259" key="8">
    <source>
        <dbReference type="PROSITE" id="PS50928"/>
    </source>
</evidence>
<keyword evidence="6 7" id="KW-0472">Membrane</keyword>
<keyword evidence="3" id="KW-1003">Cell membrane</keyword>
<evidence type="ECO:0000256" key="2">
    <source>
        <dbReference type="ARBA" id="ARBA00022448"/>
    </source>
</evidence>
<evidence type="ECO:0000313" key="10">
    <source>
        <dbReference type="Proteomes" id="UP000663802"/>
    </source>
</evidence>
<reference evidence="9 10" key="1">
    <citation type="journal article" date="2021" name="Int. J. Syst. Evol. Microbiol.">
        <title>Clostridium zeae sp. nov., isolated from corn silage.</title>
        <authorList>
            <person name="Kobayashi H."/>
            <person name="Tanizawa Y."/>
            <person name="Yagura M."/>
            <person name="Sakamoto M."/>
            <person name="Ohkuma M."/>
            <person name="Tohno M."/>
        </authorList>
    </citation>
    <scope>NUCLEOTIDE SEQUENCE [LARGE SCALE GENOMIC DNA]</scope>
    <source>
        <strain evidence="9 10">CSC2</strain>
    </source>
</reference>
<evidence type="ECO:0000256" key="6">
    <source>
        <dbReference type="ARBA" id="ARBA00023136"/>
    </source>
</evidence>
<dbReference type="InterPro" id="IPR035906">
    <property type="entry name" value="MetI-like_sf"/>
</dbReference>
<evidence type="ECO:0000256" key="1">
    <source>
        <dbReference type="ARBA" id="ARBA00004651"/>
    </source>
</evidence>
<dbReference type="InterPro" id="IPR000515">
    <property type="entry name" value="MetI-like"/>
</dbReference>
<feature type="transmembrane region" description="Helical" evidence="7">
    <location>
        <begin position="14"/>
        <end position="33"/>
    </location>
</feature>
<proteinExistence type="inferred from homology"/>
<organism evidence="9 10">
    <name type="scientific">Clostridium zeae</name>
    <dbReference type="NCBI Taxonomy" id="2759022"/>
    <lineage>
        <taxon>Bacteria</taxon>
        <taxon>Bacillati</taxon>
        <taxon>Bacillota</taxon>
        <taxon>Clostridia</taxon>
        <taxon>Eubacteriales</taxon>
        <taxon>Clostridiaceae</taxon>
        <taxon>Clostridium</taxon>
    </lineage>
</organism>
<keyword evidence="2 7" id="KW-0813">Transport</keyword>
<sequence>MNNMSAIQKIKKNYQLYLLLLPGFILLIVFKYVPMYGVLMAFQDYSFTKGVLGSHWVGLEYFRRFFNSYQFWDQIKNTISLSVYQLILTFPLPIVLALMLNQLTKERTKKFIQTVLYAPYFISTVVLVGMMYVVLSPSSGIVNKIIVALGGKTVFFLADPGWFSHLYVFSSVWQGTGWAAVIYIAALSSIDPQLHEAAIMDGASKFKRILCIDLPSILPVIVIQLILALGNLMNVGFEKALLLQTNLNLDKSEIIQTYVYKVGVLQGQYGYSAAVGLFNAVINVILLITVNQIVKRHSETSLW</sequence>
<feature type="transmembrane region" description="Helical" evidence="7">
    <location>
        <begin position="209"/>
        <end position="233"/>
    </location>
</feature>
<feature type="transmembrane region" description="Helical" evidence="7">
    <location>
        <begin position="115"/>
        <end position="135"/>
    </location>
</feature>
<comment type="caution">
    <text evidence="9">The sequence shown here is derived from an EMBL/GenBank/DDBJ whole genome shotgun (WGS) entry which is preliminary data.</text>
</comment>
<comment type="subcellular location">
    <subcellularLocation>
        <location evidence="1 7">Cell membrane</location>
        <topology evidence="1 7">Multi-pass membrane protein</topology>
    </subcellularLocation>
</comment>
<dbReference type="Gene3D" id="1.10.3720.10">
    <property type="entry name" value="MetI-like"/>
    <property type="match status" value="1"/>
</dbReference>